<gene>
    <name evidence="4" type="ORF">RI129_012063</name>
</gene>
<evidence type="ECO:0000256" key="2">
    <source>
        <dbReference type="ARBA" id="ARBA00022737"/>
    </source>
</evidence>
<feature type="repeat" description="WD" evidence="3">
    <location>
        <begin position="271"/>
        <end position="313"/>
    </location>
</feature>
<dbReference type="InterPro" id="IPR036322">
    <property type="entry name" value="WD40_repeat_dom_sf"/>
</dbReference>
<sequence length="313" mass="34924">MALLPPDPLFILKSDMGHIHNLEFMFNGNNATHLLAATEEGYIYFWNLQTNRVTYKQRLGIAIQAIHYMSPYIITQEKSGDVKLWHLETNFTCTLLKEYHCEGGYCRSIIINSCLILPEVNSKVGSIDLQTFRTVTTYESTKEKLGNTMALEKADIGGTICVLAGYESGDIILFHFLSGSQLSNIQLREYITSIAFDSVTGRGVCGNSSNQLQVFTIDKGHSIKLKCEISLKNAGCNVVRLRPDRKILACGGWDGNLRLFSWKSLRLLVGLNQHNNSVTDVIFSGQIVPEWNSNIMSVAGGDGSISLWNLYNQ</sequence>
<dbReference type="PROSITE" id="PS50082">
    <property type="entry name" value="WD_REPEATS_2"/>
    <property type="match status" value="1"/>
</dbReference>
<evidence type="ECO:0000313" key="4">
    <source>
        <dbReference type="EMBL" id="KAK5639571.1"/>
    </source>
</evidence>
<protein>
    <recommendedName>
        <fullName evidence="6">Guanine nucleotide-binding protein subunit beta-like protein 1</fullName>
    </recommendedName>
</protein>
<dbReference type="Proteomes" id="UP001329430">
    <property type="component" value="Chromosome 9"/>
</dbReference>
<evidence type="ECO:0000256" key="1">
    <source>
        <dbReference type="ARBA" id="ARBA00022574"/>
    </source>
</evidence>
<proteinExistence type="predicted"/>
<dbReference type="AlphaFoldDB" id="A0AAN7V6Y2"/>
<dbReference type="PANTHER" id="PTHR19854">
    <property type="entry name" value="TRANSDUCIN BETA-LIKE 3"/>
    <property type="match status" value="1"/>
</dbReference>
<name>A0AAN7V6Y2_9COLE</name>
<dbReference type="InterPro" id="IPR001680">
    <property type="entry name" value="WD40_rpt"/>
</dbReference>
<evidence type="ECO:0000256" key="3">
    <source>
        <dbReference type="PROSITE-ProRule" id="PRU00221"/>
    </source>
</evidence>
<keyword evidence="2" id="KW-0677">Repeat</keyword>
<dbReference type="Gene3D" id="2.130.10.10">
    <property type="entry name" value="YVTN repeat-like/Quinoprotein amine dehydrogenase"/>
    <property type="match status" value="2"/>
</dbReference>
<dbReference type="InterPro" id="IPR015943">
    <property type="entry name" value="WD40/YVTN_repeat-like_dom_sf"/>
</dbReference>
<dbReference type="Pfam" id="PF00400">
    <property type="entry name" value="WD40"/>
    <property type="match status" value="1"/>
</dbReference>
<dbReference type="EMBL" id="JAVRBK010000009">
    <property type="protein sequence ID" value="KAK5639571.1"/>
    <property type="molecule type" value="Genomic_DNA"/>
</dbReference>
<dbReference type="SMART" id="SM00320">
    <property type="entry name" value="WD40"/>
    <property type="match status" value="4"/>
</dbReference>
<accession>A0AAN7V6Y2</accession>
<organism evidence="4 5">
    <name type="scientific">Pyrocoelia pectoralis</name>
    <dbReference type="NCBI Taxonomy" id="417401"/>
    <lineage>
        <taxon>Eukaryota</taxon>
        <taxon>Metazoa</taxon>
        <taxon>Ecdysozoa</taxon>
        <taxon>Arthropoda</taxon>
        <taxon>Hexapoda</taxon>
        <taxon>Insecta</taxon>
        <taxon>Pterygota</taxon>
        <taxon>Neoptera</taxon>
        <taxon>Endopterygota</taxon>
        <taxon>Coleoptera</taxon>
        <taxon>Polyphaga</taxon>
        <taxon>Elateriformia</taxon>
        <taxon>Elateroidea</taxon>
        <taxon>Lampyridae</taxon>
        <taxon>Lampyrinae</taxon>
        <taxon>Pyrocoelia</taxon>
    </lineage>
</organism>
<dbReference type="SUPFAM" id="SSF50978">
    <property type="entry name" value="WD40 repeat-like"/>
    <property type="match status" value="1"/>
</dbReference>
<evidence type="ECO:0008006" key="6">
    <source>
        <dbReference type="Google" id="ProtNLM"/>
    </source>
</evidence>
<keyword evidence="1 3" id="KW-0853">WD repeat</keyword>
<comment type="caution">
    <text evidence="4">The sequence shown here is derived from an EMBL/GenBank/DDBJ whole genome shotgun (WGS) entry which is preliminary data.</text>
</comment>
<reference evidence="4 5" key="1">
    <citation type="journal article" date="2024" name="Insects">
        <title>An Improved Chromosome-Level Genome Assembly of the Firefly Pyrocoelia pectoralis.</title>
        <authorList>
            <person name="Fu X."/>
            <person name="Meyer-Rochow V.B."/>
            <person name="Ballantyne L."/>
            <person name="Zhu X."/>
        </authorList>
    </citation>
    <scope>NUCLEOTIDE SEQUENCE [LARGE SCALE GENOMIC DNA]</scope>
    <source>
        <strain evidence="4">XCY_ONT2</strain>
    </source>
</reference>
<dbReference type="PANTHER" id="PTHR19854:SF1">
    <property type="entry name" value="GUANINE NUCLEOTIDE-BINDING PROTEIN SUBUNIT BETA-LIKE PROTEIN 1"/>
    <property type="match status" value="1"/>
</dbReference>
<keyword evidence="5" id="KW-1185">Reference proteome</keyword>
<dbReference type="PROSITE" id="PS50294">
    <property type="entry name" value="WD_REPEATS_REGION"/>
    <property type="match status" value="1"/>
</dbReference>
<evidence type="ECO:0000313" key="5">
    <source>
        <dbReference type="Proteomes" id="UP001329430"/>
    </source>
</evidence>